<dbReference type="Proteomes" id="UP001186974">
    <property type="component" value="Unassembled WGS sequence"/>
</dbReference>
<name>A0ACC3DCF3_9PEZI</name>
<gene>
    <name evidence="1" type="ORF">LTS18_005268</name>
</gene>
<dbReference type="EMBL" id="JAWDJW010006346">
    <property type="protein sequence ID" value="KAK3065231.1"/>
    <property type="molecule type" value="Genomic_DNA"/>
</dbReference>
<accession>A0ACC3DCF3</accession>
<reference evidence="1" key="1">
    <citation type="submission" date="2024-09" db="EMBL/GenBank/DDBJ databases">
        <title>Black Yeasts Isolated from many extreme environments.</title>
        <authorList>
            <person name="Coleine C."/>
            <person name="Stajich J.E."/>
            <person name="Selbmann L."/>
        </authorList>
    </citation>
    <scope>NUCLEOTIDE SEQUENCE</scope>
    <source>
        <strain evidence="1">CCFEE 5737</strain>
    </source>
</reference>
<sequence>MVAAAQKDDNQPPFLTATVGCSPGQNPTDEGEQTDDDDDDDGDNGDEDNVVNTTQVTPAAAVPVTTDPATIAAATTTDPATADPTITNPAVISGTAASSISDQSPSTDANGPLLATTSPETTLTFQSSPTSAQSQGQGQSSQPTSFLTSTTPTKAADSRSSASWVNGGTLGNGQATSVPDLSHQNNDKAKFPIAAVLVPLALGIAAVLIAFLLIRRRRRRRANPFSDRNVATAEMKMKVSSPAPSRPPSFSFGTTDTSYNSANPHVASSALIPAPVAAAIARSSGPTSPTRPVLLTNRMPHMGGAYYTGIDTSDALSTQRNSQVDPPPPHTEIHADNAQAYAYDQEIGEDEPPPPYRPRSVPSLSRDSSIRTAEGMVANEMAPERQRLNGLSSPFDDPEDDEEEEDGLNIVSAPLSGRREDDGFGVVSLSEYQGPMR</sequence>
<evidence type="ECO:0000313" key="1">
    <source>
        <dbReference type="EMBL" id="KAK3065231.1"/>
    </source>
</evidence>
<protein>
    <submittedName>
        <fullName evidence="1">Uncharacterized protein</fullName>
    </submittedName>
</protein>
<keyword evidence="2" id="KW-1185">Reference proteome</keyword>
<evidence type="ECO:0000313" key="2">
    <source>
        <dbReference type="Proteomes" id="UP001186974"/>
    </source>
</evidence>
<proteinExistence type="predicted"/>
<organism evidence="1 2">
    <name type="scientific">Coniosporium uncinatum</name>
    <dbReference type="NCBI Taxonomy" id="93489"/>
    <lineage>
        <taxon>Eukaryota</taxon>
        <taxon>Fungi</taxon>
        <taxon>Dikarya</taxon>
        <taxon>Ascomycota</taxon>
        <taxon>Pezizomycotina</taxon>
        <taxon>Dothideomycetes</taxon>
        <taxon>Dothideomycetes incertae sedis</taxon>
        <taxon>Coniosporium</taxon>
    </lineage>
</organism>
<comment type="caution">
    <text evidence="1">The sequence shown here is derived from an EMBL/GenBank/DDBJ whole genome shotgun (WGS) entry which is preliminary data.</text>
</comment>